<protein>
    <submittedName>
        <fullName evidence="1">Uncharacterized protein</fullName>
    </submittedName>
</protein>
<dbReference type="EMBL" id="VSSQ01011891">
    <property type="protein sequence ID" value="MPM47950.1"/>
    <property type="molecule type" value="Genomic_DNA"/>
</dbReference>
<name>A0A645A429_9ZZZZ</name>
<evidence type="ECO:0000313" key="1">
    <source>
        <dbReference type="EMBL" id="MPM47950.1"/>
    </source>
</evidence>
<accession>A0A645A429</accession>
<sequence>MNLNTTLIRSFREKVNSHSSYVYNKYRDIDNKNHWNLICSCMDWITVSVKFLTTEINYDKDIDVRVMGLFSVISAIDIIVESINQLHRVLCNTQDIPFTGENGIFLNNQLALSDNEYFKELRAMFGAHPVNLKHKNGKHWFASWPHEPFSSQNNIFEVRLYSSQVGVKDLSFSVNLFELEVFAIKHYNHLHFLMNEIDKQIEDFCERYKRIKIEKKSDPLELLLVLRKESQMRFNNDYYNGSVDELIILFSTTLDIKELMEEEKKYRSRLLEVIEEILNNLQSMKVVDLVTDDILNPEFPGGVIGYSISKLYDYGFDSRKEPQYDFHMEELDRFSNNIYRFASSRTKEEVILKMKMMLYRYNIEGFS</sequence>
<gene>
    <name evidence="1" type="ORF">SDC9_94671</name>
</gene>
<comment type="caution">
    <text evidence="1">The sequence shown here is derived from an EMBL/GenBank/DDBJ whole genome shotgun (WGS) entry which is preliminary data.</text>
</comment>
<reference evidence="1" key="1">
    <citation type="submission" date="2019-08" db="EMBL/GenBank/DDBJ databases">
        <authorList>
            <person name="Kucharzyk K."/>
            <person name="Murdoch R.W."/>
            <person name="Higgins S."/>
            <person name="Loffler F."/>
        </authorList>
    </citation>
    <scope>NUCLEOTIDE SEQUENCE</scope>
</reference>
<proteinExistence type="predicted"/>
<dbReference type="AlphaFoldDB" id="A0A645A429"/>
<organism evidence="1">
    <name type="scientific">bioreactor metagenome</name>
    <dbReference type="NCBI Taxonomy" id="1076179"/>
    <lineage>
        <taxon>unclassified sequences</taxon>
        <taxon>metagenomes</taxon>
        <taxon>ecological metagenomes</taxon>
    </lineage>
</organism>